<gene>
    <name evidence="2" type="ORF">PGRAT_23390</name>
</gene>
<dbReference type="KEGG" id="pgm:PGRAT_23390"/>
<dbReference type="OrthoDB" id="9799526at2"/>
<accession>A0A089MD23</accession>
<dbReference type="Proteomes" id="UP000029500">
    <property type="component" value="Chromosome"/>
</dbReference>
<keyword evidence="1" id="KW-0812">Transmembrane</keyword>
<organism evidence="2 3">
    <name type="scientific">Paenibacillus graminis</name>
    <dbReference type="NCBI Taxonomy" id="189425"/>
    <lineage>
        <taxon>Bacteria</taxon>
        <taxon>Bacillati</taxon>
        <taxon>Bacillota</taxon>
        <taxon>Bacilli</taxon>
        <taxon>Bacillales</taxon>
        <taxon>Paenibacillaceae</taxon>
        <taxon>Paenibacillus</taxon>
    </lineage>
</organism>
<protein>
    <submittedName>
        <fullName evidence="2">Uncharacterized protein</fullName>
    </submittedName>
</protein>
<dbReference type="PROSITE" id="PS51257">
    <property type="entry name" value="PROKAR_LIPOPROTEIN"/>
    <property type="match status" value="1"/>
</dbReference>
<dbReference type="HOGENOM" id="CLU_102867_0_0_9"/>
<dbReference type="eggNOG" id="ENOG502ZB4B">
    <property type="taxonomic scope" value="Bacteria"/>
</dbReference>
<keyword evidence="1" id="KW-1133">Transmembrane helix</keyword>
<dbReference type="STRING" id="189425.PGRAT_23390"/>
<sequence>MKILLKNRSGSGFPLIVAIVLAVLLLSCAVYEFLRLSIIASGVRDAVQSAIISVAIENYSNVYPSLRQSYSGGYIRSSGGWAIKVSTGDIYTRLVKTLGLVQEGNQYVKRTGGEVEYTISDLKVTIQNPIFAPSSTESIQQFTVQAVIHLEVPLSFGWGHLPSMKADLPIQAVYRPKFSK</sequence>
<dbReference type="RefSeq" id="WP_036705099.1">
    <property type="nucleotide sequence ID" value="NZ_CP009287.1"/>
</dbReference>
<name>A0A089MD23_9BACL</name>
<feature type="transmembrane region" description="Helical" evidence="1">
    <location>
        <begin position="12"/>
        <end position="34"/>
    </location>
</feature>
<reference evidence="2 3" key="1">
    <citation type="submission" date="2014-08" db="EMBL/GenBank/DDBJ databases">
        <title>Comparative genomics of the Paenibacillus odorifer group.</title>
        <authorList>
            <person name="den Bakker H.C."/>
            <person name="Tsai Y.-C."/>
            <person name="Martin N."/>
            <person name="Korlach J."/>
            <person name="Wiedmann M."/>
        </authorList>
    </citation>
    <scope>NUCLEOTIDE SEQUENCE [LARGE SCALE GENOMIC DNA]</scope>
    <source>
        <strain evidence="2 3">DSM 15220</strain>
    </source>
</reference>
<dbReference type="AlphaFoldDB" id="A0A089MD23"/>
<keyword evidence="3" id="KW-1185">Reference proteome</keyword>
<dbReference type="EMBL" id="CP009287">
    <property type="protein sequence ID" value="AIQ70265.1"/>
    <property type="molecule type" value="Genomic_DNA"/>
</dbReference>
<evidence type="ECO:0000313" key="3">
    <source>
        <dbReference type="Proteomes" id="UP000029500"/>
    </source>
</evidence>
<evidence type="ECO:0000313" key="2">
    <source>
        <dbReference type="EMBL" id="AIQ70265.1"/>
    </source>
</evidence>
<proteinExistence type="predicted"/>
<keyword evidence="1" id="KW-0472">Membrane</keyword>
<evidence type="ECO:0000256" key="1">
    <source>
        <dbReference type="SAM" id="Phobius"/>
    </source>
</evidence>